<feature type="transmembrane region" description="Helical" evidence="6">
    <location>
        <begin position="146"/>
        <end position="166"/>
    </location>
</feature>
<dbReference type="Proteomes" id="UP000830671">
    <property type="component" value="Chromosome 2"/>
</dbReference>
<reference evidence="8" key="1">
    <citation type="journal article" date="2021" name="Mol. Plant Microbe Interact.">
        <title>Complete Genome Sequence of the Plant-Pathogenic Fungus Colletotrichum lupini.</title>
        <authorList>
            <person name="Baroncelli R."/>
            <person name="Pensec F."/>
            <person name="Da Lio D."/>
            <person name="Boufleur T."/>
            <person name="Vicente I."/>
            <person name="Sarrocco S."/>
            <person name="Picot A."/>
            <person name="Baraldi E."/>
            <person name="Sukno S."/>
            <person name="Thon M."/>
            <person name="Le Floch G."/>
        </authorList>
    </citation>
    <scope>NUCLEOTIDE SEQUENCE</scope>
    <source>
        <strain evidence="8">IMI 504893</strain>
    </source>
</reference>
<dbReference type="GO" id="GO:0005886">
    <property type="term" value="C:plasma membrane"/>
    <property type="evidence" value="ECO:0007669"/>
    <property type="project" value="TreeGrafter"/>
</dbReference>
<evidence type="ECO:0000313" key="8">
    <source>
        <dbReference type="EMBL" id="UQC77934.1"/>
    </source>
</evidence>
<feature type="transmembrane region" description="Helical" evidence="6">
    <location>
        <begin position="532"/>
        <end position="555"/>
    </location>
</feature>
<feature type="region of interest" description="Disordered" evidence="5">
    <location>
        <begin position="262"/>
        <end position="288"/>
    </location>
</feature>
<name>A0A9Q8WC52_9PEZI</name>
<gene>
    <name evidence="8" type="ORF">CLUP02_03407</name>
</gene>
<feature type="transmembrane region" description="Helical" evidence="6">
    <location>
        <begin position="6"/>
        <end position="28"/>
    </location>
</feature>
<dbReference type="RefSeq" id="XP_049139572.1">
    <property type="nucleotide sequence ID" value="XM_049282429.1"/>
</dbReference>
<evidence type="ECO:0000256" key="5">
    <source>
        <dbReference type="SAM" id="MobiDB-lite"/>
    </source>
</evidence>
<dbReference type="Pfam" id="PF01284">
    <property type="entry name" value="MARVEL"/>
    <property type="match status" value="1"/>
</dbReference>
<feature type="region of interest" description="Disordered" evidence="5">
    <location>
        <begin position="760"/>
        <end position="867"/>
    </location>
</feature>
<dbReference type="KEGG" id="clup:CLUP02_03407"/>
<accession>A0A9Q8WC52</accession>
<keyword evidence="4 6" id="KW-0472">Membrane</keyword>
<evidence type="ECO:0000256" key="1">
    <source>
        <dbReference type="ARBA" id="ARBA00004141"/>
    </source>
</evidence>
<feature type="transmembrane region" description="Helical" evidence="6">
    <location>
        <begin position="620"/>
        <end position="642"/>
    </location>
</feature>
<dbReference type="GO" id="GO:0032126">
    <property type="term" value="C:eisosome"/>
    <property type="evidence" value="ECO:0007669"/>
    <property type="project" value="TreeGrafter"/>
</dbReference>
<feature type="compositionally biased region" description="Polar residues" evidence="5">
    <location>
        <begin position="278"/>
        <end position="288"/>
    </location>
</feature>
<keyword evidence="2 6" id="KW-0812">Transmembrane</keyword>
<protein>
    <recommendedName>
        <fullName evidence="7">MARVEL domain-containing protein</fullName>
    </recommendedName>
</protein>
<dbReference type="InterPro" id="IPR052649">
    <property type="entry name" value="NCE102-like"/>
</dbReference>
<evidence type="ECO:0000259" key="7">
    <source>
        <dbReference type="Pfam" id="PF01284"/>
    </source>
</evidence>
<feature type="transmembrane region" description="Helical" evidence="6">
    <location>
        <begin position="662"/>
        <end position="683"/>
    </location>
</feature>
<comment type="subcellular location">
    <subcellularLocation>
        <location evidence="1">Membrane</location>
        <topology evidence="1">Multi-pass membrane protein</topology>
    </subcellularLocation>
</comment>
<dbReference type="InterPro" id="IPR008253">
    <property type="entry name" value="Marvel"/>
</dbReference>
<feature type="transmembrane region" description="Helical" evidence="6">
    <location>
        <begin position="49"/>
        <end position="70"/>
    </location>
</feature>
<dbReference type="GeneID" id="73337439"/>
<evidence type="ECO:0000256" key="4">
    <source>
        <dbReference type="ARBA" id="ARBA00023136"/>
    </source>
</evidence>
<dbReference type="AlphaFoldDB" id="A0A9Q8WC52"/>
<feature type="compositionally biased region" description="Acidic residues" evidence="5">
    <location>
        <begin position="855"/>
        <end position="866"/>
    </location>
</feature>
<evidence type="ECO:0000313" key="9">
    <source>
        <dbReference type="Proteomes" id="UP000830671"/>
    </source>
</evidence>
<feature type="compositionally biased region" description="Polar residues" evidence="5">
    <location>
        <begin position="810"/>
        <end position="826"/>
    </location>
</feature>
<evidence type="ECO:0000256" key="3">
    <source>
        <dbReference type="ARBA" id="ARBA00022989"/>
    </source>
</evidence>
<feature type="transmembrane region" description="Helical" evidence="6">
    <location>
        <begin position="590"/>
        <end position="608"/>
    </location>
</feature>
<dbReference type="GO" id="GO:0072659">
    <property type="term" value="P:protein localization to plasma membrane"/>
    <property type="evidence" value="ECO:0007669"/>
    <property type="project" value="TreeGrafter"/>
</dbReference>
<evidence type="ECO:0000256" key="6">
    <source>
        <dbReference type="SAM" id="Phobius"/>
    </source>
</evidence>
<dbReference type="GO" id="GO:0070941">
    <property type="term" value="P:eisosome assembly"/>
    <property type="evidence" value="ECO:0007669"/>
    <property type="project" value="TreeGrafter"/>
</dbReference>
<sequence length="896" mass="97201">MLNLISMGVWALQGIMAIVVLGLSIDLVKGQKIGDAPTTTKYSTFTGGFGLAVAVLGLVAVFIDAIPALVVMAADAVSGVLLLGGGIAFAIGLHGVACDEKHWKAIGNNDIINGGKFKQDGQWYLAPGMTESVLLERCRKATANQAMQFVTFGFALTTIVLIFLVWKNGVIIAAIETDPLAPMSVLAEDDRIEREQPNAVPKPTATVQTHDSVVEANLDVLRGIGMWRNNCSLDPYGSSAHRFQVGRNTNESFRTTVKYQEESSYSADKESKPHSGAAIQTKNMSWNSTSRQTPWAPVYLAACTSCPNGGSCTPHTDAVINSSRQRLSSELPRNAPKCVLPYDDARRTYISSSHFTETNMAPVPLEPEVKYLPLSLVAGHALAVAILGTTVARSLYSSYQHLPPSQGTRARLVRRSALAPLFASLALISLSFAIYWASSYAKLSYRVWADQRGVEAPVRFYGDHGVIPNETAIQVFIGRWLSDTPIHLDALEIIAEKARRFWWGQQIELATVSWSLLLAVEGTRRRIPSVWAYLGLAHLVSLSFAQNLFYVALLLTPAPTTTADDRHPISALGRLRERLLPVKPINWTPHPALLLASFCFTYVLIYWAPSTTGTATFARIAIFGRLLTFGPIVIPAVIPASWGTVYSDPHGAYGIFTELFRFVSTASFAFHVKGTALALLYNAPNAHYHRHSRFLPFDTEKRSTWERTTTALGKVLGSASDHPVVAAVAWDVLLSGLSQGLWAATRVLDVNDILAASTPFAPNDLSKAKPPPRLLGGSDKTKPESESSSHTNTVSTRRRGNQHAEKNKSAEMTISETPSSRSTRQGRTLKRTANPEEAPEDAYEPSPAESRTAVEGDELPDEDMDWESAALAWGLTALGGLGSSSAGVFGAECTSR</sequence>
<dbReference type="PANTHER" id="PTHR28165">
    <property type="entry name" value="NON-CLASSICAL EXPORT PROTEIN 2-RELATED"/>
    <property type="match status" value="1"/>
</dbReference>
<keyword evidence="3 6" id="KW-1133">Transmembrane helix</keyword>
<evidence type="ECO:0000256" key="2">
    <source>
        <dbReference type="ARBA" id="ARBA00022692"/>
    </source>
</evidence>
<proteinExistence type="predicted"/>
<organism evidence="8 9">
    <name type="scientific">Colletotrichum lupini</name>
    <dbReference type="NCBI Taxonomy" id="145971"/>
    <lineage>
        <taxon>Eukaryota</taxon>
        <taxon>Fungi</taxon>
        <taxon>Dikarya</taxon>
        <taxon>Ascomycota</taxon>
        <taxon>Pezizomycotina</taxon>
        <taxon>Sordariomycetes</taxon>
        <taxon>Hypocreomycetidae</taxon>
        <taxon>Glomerellales</taxon>
        <taxon>Glomerellaceae</taxon>
        <taxon>Colletotrichum</taxon>
        <taxon>Colletotrichum acutatum species complex</taxon>
    </lineage>
</organism>
<keyword evidence="9" id="KW-1185">Reference proteome</keyword>
<dbReference type="PANTHER" id="PTHR28165:SF2">
    <property type="entry name" value="MARVEL DOMAIN-CONTAINING PROTEIN"/>
    <property type="match status" value="1"/>
</dbReference>
<feature type="transmembrane region" description="Helical" evidence="6">
    <location>
        <begin position="417"/>
        <end position="438"/>
    </location>
</feature>
<feature type="domain" description="MARVEL" evidence="7">
    <location>
        <begin position="11"/>
        <end position="160"/>
    </location>
</feature>
<dbReference type="EMBL" id="CP019474">
    <property type="protein sequence ID" value="UQC77934.1"/>
    <property type="molecule type" value="Genomic_DNA"/>
</dbReference>
<feature type="transmembrane region" description="Helical" evidence="6">
    <location>
        <begin position="76"/>
        <end position="97"/>
    </location>
</feature>